<dbReference type="Proteomes" id="UP001386955">
    <property type="component" value="Unassembled WGS sequence"/>
</dbReference>
<evidence type="ECO:0000313" key="2">
    <source>
        <dbReference type="Proteomes" id="UP001386955"/>
    </source>
</evidence>
<accession>A0AAN9SIU3</accession>
<comment type="caution">
    <text evidence="1">The sequence shown here is derived from an EMBL/GenBank/DDBJ whole genome shotgun (WGS) entry which is preliminary data.</text>
</comment>
<keyword evidence="2" id="KW-1185">Reference proteome</keyword>
<gene>
    <name evidence="1" type="ORF">VNO78_18159</name>
</gene>
<evidence type="ECO:0000313" key="1">
    <source>
        <dbReference type="EMBL" id="KAK7396995.1"/>
    </source>
</evidence>
<organism evidence="1 2">
    <name type="scientific">Psophocarpus tetragonolobus</name>
    <name type="common">Winged bean</name>
    <name type="synonym">Dolichos tetragonolobus</name>
    <dbReference type="NCBI Taxonomy" id="3891"/>
    <lineage>
        <taxon>Eukaryota</taxon>
        <taxon>Viridiplantae</taxon>
        <taxon>Streptophyta</taxon>
        <taxon>Embryophyta</taxon>
        <taxon>Tracheophyta</taxon>
        <taxon>Spermatophyta</taxon>
        <taxon>Magnoliopsida</taxon>
        <taxon>eudicotyledons</taxon>
        <taxon>Gunneridae</taxon>
        <taxon>Pentapetalae</taxon>
        <taxon>rosids</taxon>
        <taxon>fabids</taxon>
        <taxon>Fabales</taxon>
        <taxon>Fabaceae</taxon>
        <taxon>Papilionoideae</taxon>
        <taxon>50 kb inversion clade</taxon>
        <taxon>NPAAA clade</taxon>
        <taxon>indigoferoid/millettioid clade</taxon>
        <taxon>Phaseoleae</taxon>
        <taxon>Psophocarpus</taxon>
    </lineage>
</organism>
<reference evidence="1 2" key="1">
    <citation type="submission" date="2024-01" db="EMBL/GenBank/DDBJ databases">
        <title>The genomes of 5 underutilized Papilionoideae crops provide insights into root nodulation and disease resistanc.</title>
        <authorList>
            <person name="Jiang F."/>
        </authorList>
    </citation>
    <scope>NUCLEOTIDE SEQUENCE [LARGE SCALE GENOMIC DNA]</scope>
    <source>
        <strain evidence="1">DUOXIRENSHENG_FW03</strain>
        <tissue evidence="1">Leaves</tissue>
    </source>
</reference>
<dbReference type="EMBL" id="JAYMYS010000004">
    <property type="protein sequence ID" value="KAK7396995.1"/>
    <property type="molecule type" value="Genomic_DNA"/>
</dbReference>
<proteinExistence type="predicted"/>
<dbReference type="AlphaFoldDB" id="A0AAN9SIU3"/>
<name>A0AAN9SIU3_PSOTE</name>
<sequence length="68" mass="7293">MPNPDACDIATSGVQNQSRGFQGQKLRLEKTLDGLRDGVSARDGALVQYVWWGSGGRVVGEALGYLKV</sequence>
<protein>
    <submittedName>
        <fullName evidence="1">Uncharacterized protein</fullName>
    </submittedName>
</protein>